<dbReference type="RefSeq" id="WP_072820415.1">
    <property type="nucleotide sequence ID" value="NZ_FQUJ01000004.1"/>
</dbReference>
<proteinExistence type="predicted"/>
<dbReference type="NCBIfam" id="NF033634">
    <property type="entry name" value="SLATT_1"/>
    <property type="match status" value="1"/>
</dbReference>
<name>A0A1M4W0U1_9GAMM</name>
<dbReference type="InterPro" id="IPR025325">
    <property type="entry name" value="DUF4231"/>
</dbReference>
<keyword evidence="2" id="KW-1185">Reference proteome</keyword>
<evidence type="ECO:0000313" key="2">
    <source>
        <dbReference type="Proteomes" id="UP000184346"/>
    </source>
</evidence>
<dbReference type="EMBL" id="FQUJ01000004">
    <property type="protein sequence ID" value="SHE74839.1"/>
    <property type="molecule type" value="Genomic_DNA"/>
</dbReference>
<dbReference type="Proteomes" id="UP000184346">
    <property type="component" value="Unassembled WGS sequence"/>
</dbReference>
<protein>
    <recommendedName>
        <fullName evidence="3">DUF4231 domain-containing protein</fullName>
    </recommendedName>
</protein>
<dbReference type="OrthoDB" id="9791874at2"/>
<dbReference type="AlphaFoldDB" id="A0A1M4W0U1"/>
<gene>
    <name evidence="1" type="ORF">SAMN02745148_01034</name>
</gene>
<evidence type="ECO:0008006" key="3">
    <source>
        <dbReference type="Google" id="ProtNLM"/>
    </source>
</evidence>
<evidence type="ECO:0000313" key="1">
    <source>
        <dbReference type="EMBL" id="SHE74839.1"/>
    </source>
</evidence>
<reference evidence="1 2" key="1">
    <citation type="submission" date="2016-11" db="EMBL/GenBank/DDBJ databases">
        <authorList>
            <person name="Jaros S."/>
            <person name="Januszkiewicz K."/>
            <person name="Wedrychowicz H."/>
        </authorList>
    </citation>
    <scope>NUCLEOTIDE SEQUENCE [LARGE SCALE GENOMIC DNA]</scope>
    <source>
        <strain evidence="1 2">DSM 19980</strain>
    </source>
</reference>
<sequence>MREEQAPALADEALAQRPEWQRLEDQLAWYGRHSRQCQRWHKRLRLMQVTFAAAIPVIAVADLPLSRWLTAALGALIAVLEAAEQINQFGPHWIQYRATAERLKHEKFLMLAAAGQYRGLDRTEALRLLAERVEEHVSQEHARWVRVTEESRAASEASQD</sequence>
<accession>A0A1M4W0U1</accession>
<dbReference type="Pfam" id="PF14015">
    <property type="entry name" value="DUF4231"/>
    <property type="match status" value="1"/>
</dbReference>
<organism evidence="1 2">
    <name type="scientific">Modicisalibacter ilicicola DSM 19980</name>
    <dbReference type="NCBI Taxonomy" id="1121942"/>
    <lineage>
        <taxon>Bacteria</taxon>
        <taxon>Pseudomonadati</taxon>
        <taxon>Pseudomonadota</taxon>
        <taxon>Gammaproteobacteria</taxon>
        <taxon>Oceanospirillales</taxon>
        <taxon>Halomonadaceae</taxon>
        <taxon>Modicisalibacter</taxon>
    </lineage>
</organism>
<dbReference type="STRING" id="1121942.SAMN02745148_01034"/>